<reference evidence="1" key="1">
    <citation type="submission" date="2022-08" db="EMBL/GenBank/DDBJ databases">
        <title>Draft genome sequence of Lysinibacillus sp. strain KH24.</title>
        <authorList>
            <person name="Kanbe H."/>
            <person name="Itoh H."/>
        </authorList>
    </citation>
    <scope>NUCLEOTIDE SEQUENCE</scope>
    <source>
        <strain evidence="1">KH24</strain>
    </source>
</reference>
<accession>A0ABQ5NHB1</accession>
<proteinExistence type="predicted"/>
<protein>
    <recommendedName>
        <fullName evidence="3">Prophage protein</fullName>
    </recommendedName>
</protein>
<dbReference type="Proteomes" id="UP001065593">
    <property type="component" value="Unassembled WGS sequence"/>
</dbReference>
<name>A0ABQ5NHB1_9BACI</name>
<keyword evidence="2" id="KW-1185">Reference proteome</keyword>
<evidence type="ECO:0008006" key="3">
    <source>
        <dbReference type="Google" id="ProtNLM"/>
    </source>
</evidence>
<dbReference type="RefSeq" id="WP_264987220.1">
    <property type="nucleotide sequence ID" value="NZ_BRZA01000001.1"/>
</dbReference>
<organism evidence="1 2">
    <name type="scientific">Lysinibacillus piscis</name>
    <dbReference type="NCBI Taxonomy" id="2518931"/>
    <lineage>
        <taxon>Bacteria</taxon>
        <taxon>Bacillati</taxon>
        <taxon>Bacillota</taxon>
        <taxon>Bacilli</taxon>
        <taxon>Bacillales</taxon>
        <taxon>Bacillaceae</taxon>
        <taxon>Lysinibacillus</taxon>
    </lineage>
</organism>
<evidence type="ECO:0000313" key="2">
    <source>
        <dbReference type="Proteomes" id="UP001065593"/>
    </source>
</evidence>
<dbReference type="EMBL" id="BRZA01000001">
    <property type="protein sequence ID" value="GLC87498.1"/>
    <property type="molecule type" value="Genomic_DNA"/>
</dbReference>
<gene>
    <name evidence="1" type="ORF">LYSBPC_06250</name>
</gene>
<sequence>MANTIAYASIFQTELDKQLLTGATSGWMEPNSNLVKYNGGNEVKIPNILMDGLGDYDRTNGFVNGAVTMSWQTHPLTQDRGRTFSIDAMDVDESNFVVTAGAVMGEFQRTMVIPEIDAYRYSKIAALAVAGGRASGGYTADEATILNKLLMDIALIQDKIGGGNQLIITLPYTVAALLDANTTIQKRLSVTEFEQGGIKTSITTLDGHPIIRVPSDRLKTAYEFLDGETPGQEQGGFKVAPTAKNINWIIAAQNAPIAISKTDNPRVFDPATNQQADAWKIDYRKYHDLWIPQNKLDAVFVNIKEAL</sequence>
<evidence type="ECO:0000313" key="1">
    <source>
        <dbReference type="EMBL" id="GLC87498.1"/>
    </source>
</evidence>
<comment type="caution">
    <text evidence="1">The sequence shown here is derived from an EMBL/GenBank/DDBJ whole genome shotgun (WGS) entry which is preliminary data.</text>
</comment>